<sequence>MSPPDCKVGFILRLHWIVGGKDVRVEWNSNGSHIDADWVQLWRTDSTSGIWMPVKDITGSEINSFTWTDTMVTAGLNYKYQIRAYNTSNWSWDVIWESDWAVNPRPFNAPGGLKVTYRGDTTATVTWTPVNGADQYQVQVSTDGGVTWQTSTVSGPPVTVPRPCQVRVKAGTHARSQWSGVLTVQ</sequence>
<gene>
    <name evidence="1" type="ORF">D7024_09510</name>
</gene>
<dbReference type="InterPro" id="IPR003961">
    <property type="entry name" value="FN3_dom"/>
</dbReference>
<organism evidence="1 2">
    <name type="scientific">Desulfofundulus salinus</name>
    <dbReference type="NCBI Taxonomy" id="2419843"/>
    <lineage>
        <taxon>Bacteria</taxon>
        <taxon>Bacillati</taxon>
        <taxon>Bacillota</taxon>
        <taxon>Clostridia</taxon>
        <taxon>Eubacteriales</taxon>
        <taxon>Peptococcaceae</taxon>
        <taxon>Desulfofundulus</taxon>
    </lineage>
</organism>
<dbReference type="SUPFAM" id="SSF49265">
    <property type="entry name" value="Fibronectin type III"/>
    <property type="match status" value="1"/>
</dbReference>
<proteinExistence type="predicted"/>
<dbReference type="Gene3D" id="2.60.40.10">
    <property type="entry name" value="Immunoglobulins"/>
    <property type="match status" value="2"/>
</dbReference>
<name>A0A494WW59_9FIRM</name>
<dbReference type="AlphaFoldDB" id="A0A494WW59"/>
<dbReference type="EMBL" id="RBWE01000001">
    <property type="protein sequence ID" value="RKO67163.1"/>
    <property type="molecule type" value="Genomic_DNA"/>
</dbReference>
<comment type="caution">
    <text evidence="1">The sequence shown here is derived from an EMBL/GenBank/DDBJ whole genome shotgun (WGS) entry which is preliminary data.</text>
</comment>
<dbReference type="OrthoDB" id="2051435at2"/>
<keyword evidence="2" id="KW-1185">Reference proteome</keyword>
<dbReference type="Proteomes" id="UP000271256">
    <property type="component" value="Unassembled WGS sequence"/>
</dbReference>
<reference evidence="1 2" key="1">
    <citation type="submission" date="2018-10" db="EMBL/GenBank/DDBJ databases">
        <authorList>
            <person name="Grouzdev D.S."/>
            <person name="Krutkina M.S."/>
            <person name="Tourova T.P."/>
            <person name="Nazina T.N."/>
        </authorList>
    </citation>
    <scope>NUCLEOTIDE SEQUENCE [LARGE SCALE GENOMIC DNA]</scope>
    <source>
        <strain evidence="1 2">435</strain>
    </source>
</reference>
<accession>A0A494WW59</accession>
<protein>
    <submittedName>
        <fullName evidence="1">Uncharacterized protein</fullName>
    </submittedName>
</protein>
<dbReference type="InterPro" id="IPR013783">
    <property type="entry name" value="Ig-like_fold"/>
</dbReference>
<evidence type="ECO:0000313" key="1">
    <source>
        <dbReference type="EMBL" id="RKO67163.1"/>
    </source>
</evidence>
<dbReference type="InterPro" id="IPR036116">
    <property type="entry name" value="FN3_sf"/>
</dbReference>
<dbReference type="CDD" id="cd00063">
    <property type="entry name" value="FN3"/>
    <property type="match status" value="1"/>
</dbReference>
<evidence type="ECO:0000313" key="2">
    <source>
        <dbReference type="Proteomes" id="UP000271256"/>
    </source>
</evidence>